<dbReference type="InterPro" id="IPR006162">
    <property type="entry name" value="Ppantetheine_attach_site"/>
</dbReference>
<keyword evidence="6" id="KW-0614">Plasmid</keyword>
<comment type="similarity">
    <text evidence="2">Belongs to the ATP-dependent AMP-binding enzyme family.</text>
</comment>
<dbReference type="PROSITE" id="PS00455">
    <property type="entry name" value="AMP_BINDING"/>
    <property type="match status" value="2"/>
</dbReference>
<evidence type="ECO:0000313" key="6">
    <source>
        <dbReference type="EMBL" id="UPT92203.1"/>
    </source>
</evidence>
<reference evidence="6" key="1">
    <citation type="journal article" date="2017" name="Syst. Appl. Microbiol.">
        <title>Soybeans inoculated with root zone soils of Canadian native legumes harbour diverse and novel Bradyrhizobium spp. that possess agricultural potential.</title>
        <authorList>
            <person name="Bromfield E.S.P."/>
            <person name="Cloutier S."/>
            <person name="Tambong J.T."/>
            <person name="Tran Thi T.V."/>
        </authorList>
    </citation>
    <scope>NUCLEOTIDE SEQUENCE</scope>
    <source>
        <strain evidence="6">1S5</strain>
    </source>
</reference>
<dbReference type="Gene3D" id="1.10.1200.10">
    <property type="entry name" value="ACP-like"/>
    <property type="match status" value="1"/>
</dbReference>
<dbReference type="SMART" id="SM00824">
    <property type="entry name" value="PKS_TE"/>
    <property type="match status" value="1"/>
</dbReference>
<dbReference type="Proteomes" id="UP000551709">
    <property type="component" value="Plasmid pBb1S5a"/>
</dbReference>
<dbReference type="InterPro" id="IPR020845">
    <property type="entry name" value="AMP-binding_CS"/>
</dbReference>
<dbReference type="Gene3D" id="3.30.559.30">
    <property type="entry name" value="Nonribosomal peptide synthetase, condensation domain"/>
    <property type="match status" value="2"/>
</dbReference>
<dbReference type="FunFam" id="1.10.1200.10:FF:000005">
    <property type="entry name" value="Nonribosomal peptide synthetase 1"/>
    <property type="match status" value="3"/>
</dbReference>
<dbReference type="SUPFAM" id="SSF47336">
    <property type="entry name" value="ACP-like"/>
    <property type="match status" value="3"/>
</dbReference>
<dbReference type="InterPro" id="IPR020802">
    <property type="entry name" value="TesA-like"/>
</dbReference>
<reference evidence="6" key="2">
    <citation type="submission" date="2022-04" db="EMBL/GenBank/DDBJ databases">
        <authorList>
            <person name="Bromfield E.S.P."/>
            <person name="Cloutier S."/>
        </authorList>
    </citation>
    <scope>NUCLEOTIDE SEQUENCE</scope>
    <source>
        <strain evidence="6">1S5</strain>
        <plasmid evidence="6">pBb1S5a</plasmid>
    </source>
</reference>
<dbReference type="InterPro" id="IPR000873">
    <property type="entry name" value="AMP-dep_synth/lig_dom"/>
</dbReference>
<dbReference type="CDD" id="cd19544">
    <property type="entry name" value="E-C_NRPS"/>
    <property type="match status" value="2"/>
</dbReference>
<dbReference type="CDD" id="cd17643">
    <property type="entry name" value="A_NRPS_Cytc1-like"/>
    <property type="match status" value="1"/>
</dbReference>
<dbReference type="GO" id="GO:0043041">
    <property type="term" value="P:amino acid activation for nonribosomal peptide biosynthetic process"/>
    <property type="evidence" value="ECO:0007669"/>
    <property type="project" value="TreeGrafter"/>
</dbReference>
<dbReference type="InterPro" id="IPR036736">
    <property type="entry name" value="ACP-like_sf"/>
</dbReference>
<evidence type="ECO:0000256" key="3">
    <source>
        <dbReference type="ARBA" id="ARBA00022450"/>
    </source>
</evidence>
<evidence type="ECO:0000256" key="2">
    <source>
        <dbReference type="ARBA" id="ARBA00006432"/>
    </source>
</evidence>
<keyword evidence="4" id="KW-0597">Phosphoprotein</keyword>
<dbReference type="PROSITE" id="PS00012">
    <property type="entry name" value="PHOSPHOPANTETHEINE"/>
    <property type="match status" value="3"/>
</dbReference>
<dbReference type="Pfam" id="PF00975">
    <property type="entry name" value="Thioesterase"/>
    <property type="match status" value="1"/>
</dbReference>
<dbReference type="InterPro" id="IPR009081">
    <property type="entry name" value="PP-bd_ACP"/>
</dbReference>
<feature type="domain" description="Carrier" evidence="5">
    <location>
        <begin position="145"/>
        <end position="219"/>
    </location>
</feature>
<dbReference type="Gene3D" id="2.30.38.10">
    <property type="entry name" value="Luciferase, Domain 3"/>
    <property type="match status" value="1"/>
</dbReference>
<dbReference type="PANTHER" id="PTHR45527">
    <property type="entry name" value="NONRIBOSOMAL PEPTIDE SYNTHETASE"/>
    <property type="match status" value="1"/>
</dbReference>
<dbReference type="SUPFAM" id="SSF53474">
    <property type="entry name" value="alpha/beta-Hydrolases"/>
    <property type="match status" value="1"/>
</dbReference>
<dbReference type="InterPro" id="IPR023213">
    <property type="entry name" value="CAT-like_dom_sf"/>
</dbReference>
<name>A0A8U0FZC8_9BRAD</name>
<dbReference type="InterPro" id="IPR001242">
    <property type="entry name" value="Condensation_dom"/>
</dbReference>
<dbReference type="PANTHER" id="PTHR45527:SF1">
    <property type="entry name" value="FATTY ACID SYNTHASE"/>
    <property type="match status" value="1"/>
</dbReference>
<dbReference type="NCBIfam" id="TIGR01733">
    <property type="entry name" value="AA-adenyl-dom"/>
    <property type="match status" value="2"/>
</dbReference>
<dbReference type="FunFam" id="3.40.50.12780:FF:000012">
    <property type="entry name" value="Non-ribosomal peptide synthetase"/>
    <property type="match status" value="2"/>
</dbReference>
<dbReference type="Pfam" id="PF13193">
    <property type="entry name" value="AMP-binding_C"/>
    <property type="match status" value="3"/>
</dbReference>
<dbReference type="Pfam" id="PF00501">
    <property type="entry name" value="AMP-binding"/>
    <property type="match status" value="2"/>
</dbReference>
<protein>
    <submittedName>
        <fullName evidence="6">Amino acid adenylation domain-containing protein</fullName>
    </submittedName>
</protein>
<sequence length="2707" mass="293864">MDGDRLYRTGDLARYLPDGNLEFLGRNDDQVKIRGFRIEPGEIAARLVEHAWVGDAVVVAREDHTGEKQLVAYVVTASEPGSDKADGDALAGTLRAHVSAQLPDYMVPSAFVRLSALPLTVNGKLDRQALPAPADDAYARAAYEAPRGATETALAEIWAELLGVERVGRHDNFFELGGHSLLAVQLLSRLRRLSLGVEVRTLFATPVLADLAASLGRPHEVAVPANLISEQSTAITPEMLPLIEVTQGEIDRIVATVPGGVRNIQDIYALSPLQEGILFHHLLASRGDPYLLVSQMAFADRSLLERYLGAVQQVVDRHDILRTAFVWEGLSSPAQVVWRRASLEVSEVELDGCDGSGADELRRRFDPRRQRIDLGRAPLLRFVTARDPGSGRWLLLELQHHLIGDHTTLAVMHAEVRAILAGRAYELAAPLPFRNLVAQARLAVDAKAHEEFFRGLLADIDEPTMPFGLSEVYGDGSGVSEAHRMLPQALNARLREQARRLGVSLASLCHLAWGQVVARSSGREQVVFGTVLFGRMHAGAGADRTMGLFINTLPVRLALDETGVAASVRSTHAQLSELLAHEHASLALAQRCSGVAAPAPLFSALLNYRHNKPAATSSSGTDDVLSGVEWLGGEERTNYPMTLSIEDYGEALGLTAQVAEPVSADRVCGYMQRALEQLAEALEHAPNTPVRELDILPADERSYLLEELNRTAAPYPSDKCIHELFEQQVRRAPEAVALVHEDERLSYGELNAQANRLAHHLIALGVRPDQPVAICLARSPAMVVGLLAILKAGGAYLPLDPAYPSQRLRQVLGDAAPQLLLCDAAGRAALGTEALADVTALDLDAATPPWAALAVSDPEPRALGLTSRHLAYIIYTSGSTGTPKGVMVEHAQIARLFEATQDRYRFTEHDVWCLFHSISFDFSVWELWGALRYGGRLILVPSHAARSAPEFHELICKSGVTVLNQTPSAFKAFIEVEGKNGAENRLRYVIFGGEALEPSILKPWYARHSDSVPQLINMYGITEATVHVTYRPLNQSDTSKSASPIGEPIPDLRLYLLDQFGQPVPFGAVGELYIGGAGVARGYLNRPELTAERFITSPFVDGDRLYRTGDLARYLPDGNLEFLGRNDDQVKIRGFRIEPGEIAARLVEHAWVGDAVVVAREDHTGEKQLVAYVVTASEPGSDKADGDALAGTLRAHVSAQLPDYMVPSAFVRLSALPLTVNGKLDRQALPAPADDAYARAAYEAPRGATETALAEIWAELLGVERVGRHDNFFELGGHSLLAVQLLSRLRRLSLGVEVRTLFATPVLADLAASLGRPHEVAVPANLISEQSTAITPEMLPLIEVTQGEIDRIVATVPGGVRNIQDIYALSPLQEGILFHHLLASRGDPYLLVSQMAFADRSLLERYLGAVQQVVDRHDILRTAFVWEGLSSPAQVVWRRASLEVSEVELDGCDGSGADELRRRFDPRRQRIDLGRAPLLRFVTARDPGSGRWLLLELQHHLIGDHTTLAVMHAEVRAILAGRAYELAAPLPFRNLVAQARLAVDAKAHEEFFRGLLADIDEPTMPFGLSEVYGDGSGVSEAHRMLPQALNARLREQARRLGVSLASLCHLAWGQVVARSSGREQVVFGTVLFGRMHAGAGADRTMGLFINTLPVRLALDETGVAASVRSTHAQLSELLAHEHASLALAQRCSGVAAPAPLFSALLNYRHNKPAATSSSGTDDVLSGVEWLGGEERTNYPMTLSIEDYGEALGLTAQVAEPVSADRVCGYMQRALEQLAEALEHAPNTPVRELDILPADERSYLLEELNRTAAPYPSDKCIHELFEQQVRRAPEAVALVHEDERLSYGELNAQANRLAHHLIALGVRPDQPVAICLARSPAMVVGLLAILKAGGAYLPLDPAYPSQRLRQVLGDAAPQLLLCDAAGRAALGTEALADVTALDLDAATPPWAALAVSDPEPRALGLTSRHLAYIIYTSGSTGTPKGVMVEHANVLNFLYALSDILRITEQDVFLATTSISFDIAGLELFLPSCTGATIVLASRKAVTDATALHHLLNQRKISMMQATPATWGLLLDAGWQGKPGLNVLCGGEALPASQSSRLRRGVASLRNLYGPTETTIWSSSFVIDARLGVSHHNIPIGRPIANTRVYLLDGHGAPVPFGAVGELYIGGAGVARGYLNRPELTAERFITSPFVDGDRLYRTGDLARYLPDGNLEFLGRNDDQVKIRGFRIEPGEIAARLVEHAWVGDAVVVAREDHTGEKQLVAYVVTASEPGSDKADGDALAGTLRAHVSAQLPDYMVPSAFVRLSALPLTVNGKLDRQALPAPADDAYARAAYEAPRGATETALAEIWAELLGVERVGRHDNFFELGGHSLLAVQLLSRALNLGMKFNAADLFQAPALKHLASRIELDPQGHTAGVLPVRPTGTQPPLFFVPTGYGDYSYVLTLAKEMDVNCPIYALPWPSFIELRQPTLDAIAAEVIVAIRKIQPQGPYRFAGYSSGAILAYAIAKHLLSRGEAVSFMAFIDVTLPANASSRSDAQVALDMIFEPLESLDDERFKLLEKTSENSSVAELFEKAQQIGAIASDRDLYDKALRYVYFHRALRCYRAPTLPIEIHQFYAADAFPNRRVRGKNSIDPEASSIMRGWDRVLSGAAIHAVSIPGNHVTMMSSPENRDVLAHMLSTALNDSPANTPNCTSFLPDTRVSRRS</sequence>
<dbReference type="InterPro" id="IPR001031">
    <property type="entry name" value="Thioesterase"/>
</dbReference>
<dbReference type="CDD" id="cd05930">
    <property type="entry name" value="A_NRPS"/>
    <property type="match status" value="1"/>
</dbReference>
<dbReference type="RefSeq" id="WP_248577266.1">
    <property type="nucleotide sequence ID" value="NZ_CP096256.1"/>
</dbReference>
<geneLocation type="plasmid" evidence="6 7">
    <name>pBb1S5a</name>
</geneLocation>
<organism evidence="6 7">
    <name type="scientific">Bradyrhizobium barranii subsp. apii</name>
    <dbReference type="NCBI Taxonomy" id="2819348"/>
    <lineage>
        <taxon>Bacteria</taxon>
        <taxon>Pseudomonadati</taxon>
        <taxon>Pseudomonadota</taxon>
        <taxon>Alphaproteobacteria</taxon>
        <taxon>Hyphomicrobiales</taxon>
        <taxon>Nitrobacteraceae</taxon>
        <taxon>Bradyrhizobium</taxon>
        <taxon>Bradyrhizobium barranii</taxon>
    </lineage>
</organism>
<evidence type="ECO:0000256" key="4">
    <source>
        <dbReference type="ARBA" id="ARBA00022553"/>
    </source>
</evidence>
<dbReference type="Pfam" id="PF00550">
    <property type="entry name" value="PP-binding"/>
    <property type="match status" value="3"/>
</dbReference>
<dbReference type="Gene3D" id="3.40.50.12780">
    <property type="entry name" value="N-terminal domain of ligase-like"/>
    <property type="match status" value="2"/>
</dbReference>
<dbReference type="InterPro" id="IPR042099">
    <property type="entry name" value="ANL_N_sf"/>
</dbReference>
<dbReference type="FunFam" id="3.40.50.980:FF:000001">
    <property type="entry name" value="Non-ribosomal peptide synthetase"/>
    <property type="match status" value="2"/>
</dbReference>
<dbReference type="FunFam" id="3.30.300.30:FF:000010">
    <property type="entry name" value="Enterobactin synthetase component F"/>
    <property type="match status" value="3"/>
</dbReference>
<feature type="domain" description="Carrier" evidence="5">
    <location>
        <begin position="2337"/>
        <end position="2411"/>
    </location>
</feature>
<dbReference type="GO" id="GO:0005737">
    <property type="term" value="C:cytoplasm"/>
    <property type="evidence" value="ECO:0007669"/>
    <property type="project" value="TreeGrafter"/>
</dbReference>
<dbReference type="Gene3D" id="3.30.300.30">
    <property type="match status" value="3"/>
</dbReference>
<dbReference type="SUPFAM" id="SSF56801">
    <property type="entry name" value="Acetyl-CoA synthetase-like"/>
    <property type="match status" value="3"/>
</dbReference>
<feature type="domain" description="Carrier" evidence="5">
    <location>
        <begin position="1244"/>
        <end position="1318"/>
    </location>
</feature>
<proteinExistence type="inferred from homology"/>
<dbReference type="InterPro" id="IPR025110">
    <property type="entry name" value="AMP-bd_C"/>
</dbReference>
<dbReference type="Pfam" id="PF00668">
    <property type="entry name" value="Condensation"/>
    <property type="match status" value="2"/>
</dbReference>
<dbReference type="InterPro" id="IPR029058">
    <property type="entry name" value="AB_hydrolase_fold"/>
</dbReference>
<dbReference type="Gene3D" id="3.30.559.10">
    <property type="entry name" value="Chloramphenicol acetyltransferase-like domain"/>
    <property type="match status" value="2"/>
</dbReference>
<dbReference type="Gene3D" id="3.40.50.980">
    <property type="match status" value="2"/>
</dbReference>
<gene>
    <name evidence="6" type="ORF">HAP41_0000049045</name>
</gene>
<dbReference type="InterPro" id="IPR010071">
    <property type="entry name" value="AA_adenyl_dom"/>
</dbReference>
<dbReference type="FunFam" id="3.40.50.980:FF:000002">
    <property type="entry name" value="Enterobactin synthetase component F"/>
    <property type="match status" value="1"/>
</dbReference>
<evidence type="ECO:0000259" key="5">
    <source>
        <dbReference type="PROSITE" id="PS50075"/>
    </source>
</evidence>
<dbReference type="Gene3D" id="3.40.50.1820">
    <property type="entry name" value="alpha/beta hydrolase"/>
    <property type="match status" value="3"/>
</dbReference>
<evidence type="ECO:0000256" key="1">
    <source>
        <dbReference type="ARBA" id="ARBA00001957"/>
    </source>
</evidence>
<dbReference type="GO" id="GO:0031177">
    <property type="term" value="F:phosphopantetheine binding"/>
    <property type="evidence" value="ECO:0007669"/>
    <property type="project" value="TreeGrafter"/>
</dbReference>
<dbReference type="SUPFAM" id="SSF52777">
    <property type="entry name" value="CoA-dependent acyltransferases"/>
    <property type="match status" value="4"/>
</dbReference>
<keyword evidence="3" id="KW-0596">Phosphopantetheine</keyword>
<dbReference type="NCBIfam" id="NF003417">
    <property type="entry name" value="PRK04813.1"/>
    <property type="match status" value="3"/>
</dbReference>
<dbReference type="EMBL" id="CP096256">
    <property type="protein sequence ID" value="UPT92203.1"/>
    <property type="molecule type" value="Genomic_DNA"/>
</dbReference>
<comment type="cofactor">
    <cofactor evidence="1">
        <name>pantetheine 4'-phosphate</name>
        <dbReference type="ChEBI" id="CHEBI:47942"/>
    </cofactor>
</comment>
<dbReference type="GO" id="GO:0003824">
    <property type="term" value="F:catalytic activity"/>
    <property type="evidence" value="ECO:0007669"/>
    <property type="project" value="InterPro"/>
</dbReference>
<dbReference type="FunFam" id="2.30.38.10:FF:000001">
    <property type="entry name" value="Non-ribosomal peptide synthetase PvdI"/>
    <property type="match status" value="2"/>
</dbReference>
<dbReference type="PROSITE" id="PS50075">
    <property type="entry name" value="CARRIER"/>
    <property type="match status" value="3"/>
</dbReference>
<dbReference type="GO" id="GO:0044550">
    <property type="term" value="P:secondary metabolite biosynthetic process"/>
    <property type="evidence" value="ECO:0007669"/>
    <property type="project" value="UniProtKB-ARBA"/>
</dbReference>
<evidence type="ECO:0000313" key="7">
    <source>
        <dbReference type="Proteomes" id="UP000551709"/>
    </source>
</evidence>
<dbReference type="InterPro" id="IPR045851">
    <property type="entry name" value="AMP-bd_C_sf"/>
</dbReference>
<accession>A0A8U0FZC8</accession>